<dbReference type="KEGG" id="maqu:Maq22A_3p50005"/>
<feature type="compositionally biased region" description="Low complexity" evidence="1">
    <location>
        <begin position="30"/>
        <end position="39"/>
    </location>
</feature>
<evidence type="ECO:0000256" key="1">
    <source>
        <dbReference type="SAM" id="MobiDB-lite"/>
    </source>
</evidence>
<feature type="region of interest" description="Disordered" evidence="1">
    <location>
        <begin position="115"/>
        <end position="137"/>
    </location>
</feature>
<dbReference type="Proteomes" id="UP000061432">
    <property type="component" value="Plasmid pMaq22A_3p"/>
</dbReference>
<accession>A0A0C6FT62</accession>
<feature type="region of interest" description="Disordered" evidence="1">
    <location>
        <begin position="1"/>
        <end position="59"/>
    </location>
</feature>
<dbReference type="EMBL" id="AP014707">
    <property type="protein sequence ID" value="BAQ50257.1"/>
    <property type="molecule type" value="Genomic_DNA"/>
</dbReference>
<reference evidence="2 3" key="1">
    <citation type="journal article" date="2015" name="Genome Announc.">
        <title>Complete Genome Sequence of Methylobacterium aquaticum Strain 22A, Isolated from Racomitrium japonicum Moss.</title>
        <authorList>
            <person name="Tani A."/>
            <person name="Ogura Y."/>
            <person name="Hayashi T."/>
            <person name="Kimbara K."/>
        </authorList>
    </citation>
    <scope>NUCLEOTIDE SEQUENCE [LARGE SCALE GENOMIC DNA]</scope>
    <source>
        <strain evidence="2 3">MA-22A</strain>
        <plasmid evidence="3">Plasmid pMaq22A_3p DNA</plasmid>
    </source>
</reference>
<evidence type="ECO:0000313" key="2">
    <source>
        <dbReference type="EMBL" id="BAQ50257.1"/>
    </source>
</evidence>
<proteinExistence type="predicted"/>
<dbReference type="AlphaFoldDB" id="A0A0C6FT62"/>
<gene>
    <name evidence="2" type="ORF">Maq22A_3p50005</name>
</gene>
<keyword evidence="2" id="KW-0614">Plasmid</keyword>
<evidence type="ECO:0000313" key="3">
    <source>
        <dbReference type="Proteomes" id="UP000061432"/>
    </source>
</evidence>
<dbReference type="PATRIC" id="fig|270351.10.peg.7447"/>
<reference evidence="3" key="2">
    <citation type="submission" date="2015-01" db="EMBL/GenBank/DDBJ databases">
        <title>Complete genome sequence of Methylobacterium aquaticum strain 22A.</title>
        <authorList>
            <person name="Tani A."/>
            <person name="Ogura Y."/>
            <person name="Hayashi T."/>
        </authorList>
    </citation>
    <scope>NUCLEOTIDE SEQUENCE [LARGE SCALE GENOMIC DNA]</scope>
    <source>
        <strain evidence="3">MA-22A</strain>
        <plasmid evidence="3">Plasmid pMaq22A_3p DNA</plasmid>
    </source>
</reference>
<protein>
    <submittedName>
        <fullName evidence="2">Uncharacterized protein</fullName>
    </submittedName>
</protein>
<organism evidence="2 3">
    <name type="scientific">Methylobacterium aquaticum</name>
    <dbReference type="NCBI Taxonomy" id="270351"/>
    <lineage>
        <taxon>Bacteria</taxon>
        <taxon>Pseudomonadati</taxon>
        <taxon>Pseudomonadota</taxon>
        <taxon>Alphaproteobacteria</taxon>
        <taxon>Hyphomicrobiales</taxon>
        <taxon>Methylobacteriaceae</taxon>
        <taxon>Methylobacterium</taxon>
    </lineage>
</organism>
<sequence>MRVTKAKTAAAPKSNPMQAEVPPIDRTAETLEPVTAAAPAPAPAEPEDVPMPTIENAPGSIFVPKGNIGTVDVLEIAIMYLLELSGSQLQVQPGALRSVPMSATRVAMLSDRAQAHMQQLAPPAPAPEPDAPAQTAH</sequence>
<geneLocation type="plasmid" evidence="3">
    <name>pMaq22A_3p DNA</name>
</geneLocation>
<name>A0A0C6FT62_9HYPH</name>